<evidence type="ECO:0000256" key="1">
    <source>
        <dbReference type="SAM" id="MobiDB-lite"/>
    </source>
</evidence>
<reference evidence="3" key="1">
    <citation type="journal article" date="2013" name="Genome Announc.">
        <title>Draft genome sequence of the ascomycete Phaeoacremonium aleophilum strain UCR-PA7, a causal agent of the esca disease complex in grapevines.</title>
        <authorList>
            <person name="Blanco-Ulate B."/>
            <person name="Rolshausen P."/>
            <person name="Cantu D."/>
        </authorList>
    </citation>
    <scope>NUCLEOTIDE SEQUENCE [LARGE SCALE GENOMIC DNA]</scope>
    <source>
        <strain evidence="3">UCR-PA7</strain>
    </source>
</reference>
<feature type="region of interest" description="Disordered" evidence="1">
    <location>
        <begin position="1"/>
        <end position="83"/>
    </location>
</feature>
<dbReference type="Pfam" id="PF09692">
    <property type="entry name" value="Arb1"/>
    <property type="match status" value="2"/>
</dbReference>
<dbReference type="HOGENOM" id="CLU_023193_2_0_1"/>
<feature type="compositionally biased region" description="Basic residues" evidence="1">
    <location>
        <begin position="68"/>
        <end position="78"/>
    </location>
</feature>
<dbReference type="AlphaFoldDB" id="R8BL98"/>
<dbReference type="GeneID" id="19324853"/>
<dbReference type="RefSeq" id="XP_007915152.1">
    <property type="nucleotide sequence ID" value="XM_007916961.1"/>
</dbReference>
<dbReference type="Proteomes" id="UP000014074">
    <property type="component" value="Unassembled WGS sequence"/>
</dbReference>
<keyword evidence="3" id="KW-1185">Reference proteome</keyword>
<evidence type="ECO:0000313" key="2">
    <source>
        <dbReference type="EMBL" id="EOO00138.1"/>
    </source>
</evidence>
<accession>R8BL98</accession>
<evidence type="ECO:0000313" key="3">
    <source>
        <dbReference type="Proteomes" id="UP000014074"/>
    </source>
</evidence>
<dbReference type="InterPro" id="IPR018606">
    <property type="entry name" value="Arb1"/>
</dbReference>
<dbReference type="GO" id="GO:0031047">
    <property type="term" value="P:regulatory ncRNA-mediated gene silencing"/>
    <property type="evidence" value="ECO:0007669"/>
    <property type="project" value="InterPro"/>
</dbReference>
<dbReference type="KEGG" id="tmn:UCRPA7_4404"/>
<dbReference type="EMBL" id="KB933107">
    <property type="protein sequence ID" value="EOO00138.1"/>
    <property type="molecule type" value="Genomic_DNA"/>
</dbReference>
<organism evidence="2 3">
    <name type="scientific">Phaeoacremonium minimum (strain UCR-PA7)</name>
    <name type="common">Esca disease fungus</name>
    <name type="synonym">Togninia minima</name>
    <dbReference type="NCBI Taxonomy" id="1286976"/>
    <lineage>
        <taxon>Eukaryota</taxon>
        <taxon>Fungi</taxon>
        <taxon>Dikarya</taxon>
        <taxon>Ascomycota</taxon>
        <taxon>Pezizomycotina</taxon>
        <taxon>Sordariomycetes</taxon>
        <taxon>Sordariomycetidae</taxon>
        <taxon>Togniniales</taxon>
        <taxon>Togniniaceae</taxon>
        <taxon>Phaeoacremonium</taxon>
    </lineage>
</organism>
<proteinExistence type="predicted"/>
<dbReference type="eggNOG" id="ENOG502S1Z5">
    <property type="taxonomic scope" value="Eukaryota"/>
</dbReference>
<name>R8BL98_PHAM7</name>
<protein>
    <submittedName>
        <fullName evidence="2">Putative argonaute sirna chaperone complex subunit arb1 protein</fullName>
    </submittedName>
</protein>
<feature type="region of interest" description="Disordered" evidence="1">
    <location>
        <begin position="150"/>
        <end position="171"/>
    </location>
</feature>
<dbReference type="OrthoDB" id="435402at2759"/>
<gene>
    <name evidence="2" type="ORF">UCRPA7_4404</name>
</gene>
<dbReference type="GO" id="GO:0033167">
    <property type="term" value="C:ARC complex"/>
    <property type="evidence" value="ECO:0007669"/>
    <property type="project" value="InterPro"/>
</dbReference>
<sequence>MSSQPTDPPMAADTPALNSVTRAAQPTEAAPVGSMAEEVTASDVVQTGGEKSGDAVPNMGDTTDATTKKKKKSKKSKGKSLEKREYYCDPPLTANEHWEEQNNIYTTDRPCRDRFQEGIQRFGGRRRMNNDQRNYFSKFLMLGGIDTTQRQFQGTSNMPKGKKDDPGEDADEEDIVLDAAEQLSKEEKNRLEKDDVIRAEANDVISLDPNVTRFYSPGAEGWVEGDFEAVAAGFLSSKFMNDLSAREGAVDTAIATVISFLKYLLQHDVCPEYEANVKKAWEVCERAKIELPMCAAVIREAPGDFNTAARILFCTDQQPHDCTVDPAHPMEAYREKDPKYWEFQDAILVPKSFKAMFIFKSTMAFSITHFIVPWDYEAKGYAIKDTYNQDYEVVDPKDHQNVSANPEFPGEGDEFIHSALDKDHNLKPVGKIFVKPCVIEDGWDNRLSRADASDKVEFFLLEVHILHLLTIGMKLRLVVCELDCGFKFVKQVLDVLPSFYTFLPQELMLQYKEPKLNERPAPSVDDPDVEDRALENAACTDARE</sequence>